<gene>
    <name evidence="1" type="ORF">FBU59_002935</name>
</gene>
<comment type="caution">
    <text evidence="1">The sequence shown here is derived from an EMBL/GenBank/DDBJ whole genome shotgun (WGS) entry which is preliminary data.</text>
</comment>
<accession>A0ACC1J9N8</accession>
<organism evidence="1 2">
    <name type="scientific">Linderina macrospora</name>
    <dbReference type="NCBI Taxonomy" id="4868"/>
    <lineage>
        <taxon>Eukaryota</taxon>
        <taxon>Fungi</taxon>
        <taxon>Fungi incertae sedis</taxon>
        <taxon>Zoopagomycota</taxon>
        <taxon>Kickxellomycotina</taxon>
        <taxon>Kickxellomycetes</taxon>
        <taxon>Kickxellales</taxon>
        <taxon>Kickxellaceae</taxon>
        <taxon>Linderina</taxon>
    </lineage>
</organism>
<protein>
    <submittedName>
        <fullName evidence="1">Uncharacterized protein</fullName>
    </submittedName>
</protein>
<feature type="non-terminal residue" evidence="1">
    <location>
        <position position="213"/>
    </location>
</feature>
<evidence type="ECO:0000313" key="2">
    <source>
        <dbReference type="Proteomes" id="UP001150603"/>
    </source>
</evidence>
<evidence type="ECO:0000313" key="1">
    <source>
        <dbReference type="EMBL" id="KAJ1943356.1"/>
    </source>
</evidence>
<dbReference type="EMBL" id="JANBPW010001726">
    <property type="protein sequence ID" value="KAJ1943356.1"/>
    <property type="molecule type" value="Genomic_DNA"/>
</dbReference>
<dbReference type="Proteomes" id="UP001150603">
    <property type="component" value="Unassembled WGS sequence"/>
</dbReference>
<sequence length="213" mass="23661">MIKVGVIGFGMSAQVFHCPLISSNDNYELTAVVERHGAKSQAKYPNVTVVRSIDELLSIADIELVIVTTPNDTHVPYAKQILESGKHCVVEKPFAVTETEACELAAVAKKTGKVLSVFQNRRWDGDFLTVKQLLSEKALGDVVEIESRFDRFRTYKKQNAWREVASFPGSGVLYDLGAHLFDQIVDLYGPPEFVTGNVRNERQIDGAPDDSFL</sequence>
<keyword evidence="2" id="KW-1185">Reference proteome</keyword>
<reference evidence="1" key="1">
    <citation type="submission" date="2022-07" db="EMBL/GenBank/DDBJ databases">
        <title>Phylogenomic reconstructions and comparative analyses of Kickxellomycotina fungi.</title>
        <authorList>
            <person name="Reynolds N.K."/>
            <person name="Stajich J.E."/>
            <person name="Barry K."/>
            <person name="Grigoriev I.V."/>
            <person name="Crous P."/>
            <person name="Smith M.E."/>
        </authorList>
    </citation>
    <scope>NUCLEOTIDE SEQUENCE</scope>
    <source>
        <strain evidence="1">NRRL 5244</strain>
    </source>
</reference>
<name>A0ACC1J9N8_9FUNG</name>
<proteinExistence type="predicted"/>